<keyword evidence="1" id="KW-0496">Mitochondrion</keyword>
<organism evidence="1">
    <name type="scientific">Picea glauca</name>
    <name type="common">White spruce</name>
    <name type="synonym">Pinus glauca</name>
    <dbReference type="NCBI Taxonomy" id="3330"/>
    <lineage>
        <taxon>Eukaryota</taxon>
        <taxon>Viridiplantae</taxon>
        <taxon>Streptophyta</taxon>
        <taxon>Embryophyta</taxon>
        <taxon>Tracheophyta</taxon>
        <taxon>Spermatophyta</taxon>
        <taxon>Pinopsida</taxon>
        <taxon>Pinidae</taxon>
        <taxon>Conifers I</taxon>
        <taxon>Pinales</taxon>
        <taxon>Pinaceae</taxon>
        <taxon>Picea</taxon>
    </lineage>
</organism>
<evidence type="ECO:0000313" key="1">
    <source>
        <dbReference type="EMBL" id="KUM50790.1"/>
    </source>
</evidence>
<gene>
    <name evidence="1" type="ORF">ABT39_MTgene634</name>
</gene>
<comment type="caution">
    <text evidence="1">The sequence shown here is derived from an EMBL/GenBank/DDBJ whole genome shotgun (WGS) entry which is preliminary data.</text>
</comment>
<sequence length="95" mass="10392">MGRMREGPSSWRLRGVTTHIRAVGALPIRPLCCPIDRIVYLASVNDPTDHLVAWLKNRADLPVDSVARADEPPGIYLVALVDSAVTSMPIPMTCK</sequence>
<name>A0A101M4Q5_PICGL</name>
<geneLocation type="mitochondrion" evidence="1"/>
<dbReference type="AlphaFoldDB" id="A0A101M4Q5"/>
<protein>
    <submittedName>
        <fullName evidence="1">Uncharacterized protein</fullName>
    </submittedName>
</protein>
<dbReference type="EMBL" id="LKAM01000001">
    <property type="protein sequence ID" value="KUM50790.1"/>
    <property type="molecule type" value="Genomic_DNA"/>
</dbReference>
<reference evidence="1" key="1">
    <citation type="journal article" date="2015" name="Genome Biol. Evol.">
        <title>Organellar Genomes of White Spruce (Picea glauca): Assembly and Annotation.</title>
        <authorList>
            <person name="Jackman S.D."/>
            <person name="Warren R.L."/>
            <person name="Gibb E.A."/>
            <person name="Vandervalk B.P."/>
            <person name="Mohamadi H."/>
            <person name="Chu J."/>
            <person name="Raymond A."/>
            <person name="Pleasance S."/>
            <person name="Coope R."/>
            <person name="Wildung M.R."/>
            <person name="Ritland C.E."/>
            <person name="Bousquet J."/>
            <person name="Jones S.J."/>
            <person name="Bohlmann J."/>
            <person name="Birol I."/>
        </authorList>
    </citation>
    <scope>NUCLEOTIDE SEQUENCE [LARGE SCALE GENOMIC DNA]</scope>
    <source>
        <tissue evidence="1">Flushing bud</tissue>
    </source>
</reference>
<accession>A0A101M4Q5</accession>
<proteinExistence type="predicted"/>